<protein>
    <submittedName>
        <fullName evidence="1">Uncharacterized protein</fullName>
    </submittedName>
</protein>
<dbReference type="KEGG" id="fop:FNB79_05550"/>
<sequence>MKNLKKLSSEGLIELSQKDLKNIDGGNWIYDVFHAFGVGCVDEGRHGGSVGALKYGGAWNY</sequence>
<evidence type="ECO:0000313" key="1">
    <source>
        <dbReference type="EMBL" id="QDO93463.1"/>
    </source>
</evidence>
<reference evidence="1 2" key="1">
    <citation type="submission" date="2019-07" db="EMBL/GenBank/DDBJ databases">
        <title>Genome sequencing for Formosa sp. PS13.</title>
        <authorList>
            <person name="Park S.-J."/>
        </authorList>
    </citation>
    <scope>NUCLEOTIDE SEQUENCE [LARGE SCALE GENOMIC DNA]</scope>
    <source>
        <strain evidence="1 2">PS13</strain>
    </source>
</reference>
<dbReference type="AlphaFoldDB" id="A0A516GPP3"/>
<dbReference type="RefSeq" id="WP_143380367.1">
    <property type="nucleotide sequence ID" value="NZ_CP041637.1"/>
</dbReference>
<evidence type="ECO:0000313" key="2">
    <source>
        <dbReference type="Proteomes" id="UP000319209"/>
    </source>
</evidence>
<name>A0A516GPP3_9FLAO</name>
<dbReference type="EMBL" id="CP041637">
    <property type="protein sequence ID" value="QDO93463.1"/>
    <property type="molecule type" value="Genomic_DNA"/>
</dbReference>
<organism evidence="1 2">
    <name type="scientific">Formosa sediminum</name>
    <dbReference type="NCBI Taxonomy" id="2594004"/>
    <lineage>
        <taxon>Bacteria</taxon>
        <taxon>Pseudomonadati</taxon>
        <taxon>Bacteroidota</taxon>
        <taxon>Flavobacteriia</taxon>
        <taxon>Flavobacteriales</taxon>
        <taxon>Flavobacteriaceae</taxon>
        <taxon>Formosa</taxon>
    </lineage>
</organism>
<gene>
    <name evidence="1" type="ORF">FNB79_05550</name>
</gene>
<accession>A0A516GPP3</accession>
<keyword evidence="2" id="KW-1185">Reference proteome</keyword>
<proteinExistence type="predicted"/>
<dbReference type="Proteomes" id="UP000319209">
    <property type="component" value="Chromosome"/>
</dbReference>